<dbReference type="EMBL" id="LR215036">
    <property type="protein sequence ID" value="VEU74798.1"/>
    <property type="molecule type" value="Genomic_DNA"/>
</dbReference>
<dbReference type="PANTHER" id="PTHR30121">
    <property type="entry name" value="UNCHARACTERIZED PROTEIN YJGR-RELATED"/>
    <property type="match status" value="1"/>
</dbReference>
<keyword evidence="1" id="KW-1133">Transmembrane helix</keyword>
<keyword evidence="1" id="KW-0812">Transmembrane</keyword>
<name>A0A449B2H5_9BACT</name>
<feature type="transmembrane region" description="Helical" evidence="1">
    <location>
        <begin position="47"/>
        <end position="67"/>
    </location>
</feature>
<dbReference type="InterPro" id="IPR027417">
    <property type="entry name" value="P-loop_NTPase"/>
</dbReference>
<evidence type="ECO:0000313" key="2">
    <source>
        <dbReference type="EMBL" id="VEU74798.1"/>
    </source>
</evidence>
<dbReference type="RefSeq" id="WP_165177547.1">
    <property type="nucleotide sequence ID" value="NZ_CP101807.1"/>
</dbReference>
<sequence length="892" mass="105304">MLQPNNIKNKKIRILDSKLEKSDFIFIFISIVFSILISLTFLFLLSYWWVFGIFILICSITLIWGLPTNKNSLRRYKNTWYSIQYSFSQKEYNQNQVANFSPFQRIDENGAIIYDDTEWILVELQGKNIWKYSQEEIDRFVYKFNSFLFALKTPFKFLKLNLKNNYEKNNQKLKNVFESLNPEQQNSDLYKDYYINYAAELNHFENHFNSKRHSYFILVAVDNDYQSSLTSLKSALKLINFLNPEIVSKKEKILEFFDNLFFGRHQIEEENTKYVVDNLFINKDSVDFDNKRVIFSSLKEVPINISEFFIQAFFQNQHSNVLVDCSPYGAEHSTKMLDKAQDILEFEHFDSKSTVKRRSFELELQALDQYIEEFNRFDVSFINVSVFECIVLDKENKTEEQLKTQKDEILNILKARNERYKLEFNYWHLNQIKAFKEFFNLQNSFENSIVFSSLNLARTWPFTYEYFNDEDYFILASQSYSNGLIFFDDMKKTFTRPSSSMFFIGETGSGKTAAISKVALKHILKNDRVLFIDPNNDYSKITKKFNGQVVNLTDISKFQTNLLELKNDYYIDDDGITLHKNSNKSIIKKKIEFLKGLFTILNEQITAEELDFLSLLVRKTYTLAGFANEENDIETLKPITFEDVIKYADNLDIKELSTLNNNIYTQESLIKALRFLQNNFDKENGNYSYFNTDKVIDFNGNIISYNLQSILNSSKKEAEIICYILISNFNKAIIDNLFYNIQNYGWENQHKWRSIVIVVDEIHKFIGGAGGLYLVSFLFDAIKTLRKFWGLLIQGTQSFKDFALNENIKNLTKQLLEQTQYKFVLKISQEDIKFFDNMLPDSAKLLQSEKDYIANSTVGEAIFLPDSSNKQMIRFFYNDYEQKLIFRTKLQE</sequence>
<evidence type="ECO:0000313" key="3">
    <source>
        <dbReference type="Proteomes" id="UP000290985"/>
    </source>
</evidence>
<keyword evidence="1" id="KW-0472">Membrane</keyword>
<organism evidence="2 3">
    <name type="scientific">Mycoplasmopsis citelli</name>
    <dbReference type="NCBI Taxonomy" id="171281"/>
    <lineage>
        <taxon>Bacteria</taxon>
        <taxon>Bacillati</taxon>
        <taxon>Mycoplasmatota</taxon>
        <taxon>Mycoplasmoidales</taxon>
        <taxon>Metamycoplasmataceae</taxon>
        <taxon>Mycoplasmopsis</taxon>
    </lineage>
</organism>
<dbReference type="SUPFAM" id="SSF52540">
    <property type="entry name" value="P-loop containing nucleoside triphosphate hydrolases"/>
    <property type="match status" value="1"/>
</dbReference>
<accession>A0A449B2H5</accession>
<dbReference type="Gene3D" id="3.40.50.300">
    <property type="entry name" value="P-loop containing nucleotide triphosphate hydrolases"/>
    <property type="match status" value="2"/>
</dbReference>
<protein>
    <submittedName>
        <fullName evidence="2">Type IV secretory pathway, VirB4 components</fullName>
    </submittedName>
</protein>
<dbReference type="PANTHER" id="PTHR30121:SF6">
    <property type="entry name" value="SLR6007 PROTEIN"/>
    <property type="match status" value="1"/>
</dbReference>
<feature type="transmembrane region" description="Helical" evidence="1">
    <location>
        <begin position="21"/>
        <end position="41"/>
    </location>
</feature>
<dbReference type="Proteomes" id="UP000290985">
    <property type="component" value="Chromosome"/>
</dbReference>
<dbReference type="AlphaFoldDB" id="A0A449B2H5"/>
<evidence type="ECO:0000256" key="1">
    <source>
        <dbReference type="SAM" id="Phobius"/>
    </source>
</evidence>
<gene>
    <name evidence="2" type="ORF">NCTC10181_00660</name>
</gene>
<dbReference type="InterPro" id="IPR051162">
    <property type="entry name" value="T4SS_component"/>
</dbReference>
<dbReference type="KEGG" id="mcit:NCTC10181_00660"/>
<proteinExistence type="predicted"/>
<keyword evidence="3" id="KW-1185">Reference proteome</keyword>
<reference evidence="2 3" key="1">
    <citation type="submission" date="2019-01" db="EMBL/GenBank/DDBJ databases">
        <authorList>
            <consortium name="Pathogen Informatics"/>
        </authorList>
    </citation>
    <scope>NUCLEOTIDE SEQUENCE [LARGE SCALE GENOMIC DNA]</scope>
    <source>
        <strain evidence="2 3">NCTC10181</strain>
    </source>
</reference>